<dbReference type="InterPro" id="IPR036397">
    <property type="entry name" value="RNaseH_sf"/>
</dbReference>
<accession>A0AB39KZJ7</accession>
<sequence length="393" mass="45138">MPWKESSVMDDRLRFVARLLDKEPMSELCREFGISRKTGYKILNRYREEGACALTDRSRRPVRYANQLPDQIENRIVSLKREKPHWGARKIRELLVRRLDGDFKIPAISTVHAVLDRHSLVERARRRKRATGTPLSAGAAPNALWCVDFKGEFKLGNGRYCYPLTVTDHASRYLLLCEALDSTRQDPVLAAFEHLFRERGLPRAIRSDNGVPFASPNALFNLSKLSVWWLRRGIDIERIKPGCPQQNGRHERMHRTLKRETTRPPGRNSLQQQARFDSFVGEFNDQRPHEALAMKFPAEVYAASERPYLGLPPLTYPLHDRDALITACGRLCMYRKRINISTVLAGQKVGIKEVDDGIWLVSFMDYDLGYVDLEQKTLQPLGNPFGPRLSPMS</sequence>
<name>A0AB39KZJ7_9CAUL</name>
<dbReference type="Pfam" id="PF13565">
    <property type="entry name" value="HTH_32"/>
    <property type="match status" value="1"/>
</dbReference>
<feature type="domain" description="Integrase catalytic" evidence="1">
    <location>
        <begin position="137"/>
        <end position="305"/>
    </location>
</feature>
<dbReference type="Gene3D" id="3.30.420.10">
    <property type="entry name" value="Ribonuclease H-like superfamily/Ribonuclease H"/>
    <property type="match status" value="1"/>
</dbReference>
<reference evidence="2" key="1">
    <citation type="submission" date="2024-06" db="EMBL/GenBank/DDBJ databases">
        <title>Caulobacter inopinatus, sp. nov.</title>
        <authorList>
            <person name="Donachie S.P."/>
        </authorList>
    </citation>
    <scope>NUCLEOTIDE SEQUENCE</scope>
    <source>
        <strain evidence="2">73W</strain>
    </source>
</reference>
<dbReference type="InterPro" id="IPR009057">
    <property type="entry name" value="Homeodomain-like_sf"/>
</dbReference>
<dbReference type="SUPFAM" id="SSF46689">
    <property type="entry name" value="Homeodomain-like"/>
    <property type="match status" value="1"/>
</dbReference>
<dbReference type="InterPro" id="IPR001584">
    <property type="entry name" value="Integrase_cat-core"/>
</dbReference>
<evidence type="ECO:0000313" key="2">
    <source>
        <dbReference type="EMBL" id="XDO98601.1"/>
    </source>
</evidence>
<organism evidence="2">
    <name type="scientific">Caulobacter sp. 73W</name>
    <dbReference type="NCBI Taxonomy" id="3161137"/>
    <lineage>
        <taxon>Bacteria</taxon>
        <taxon>Pseudomonadati</taxon>
        <taxon>Pseudomonadota</taxon>
        <taxon>Alphaproteobacteria</taxon>
        <taxon>Caulobacterales</taxon>
        <taxon>Caulobacteraceae</taxon>
        <taxon>Caulobacter</taxon>
    </lineage>
</organism>
<dbReference type="Pfam" id="PF13683">
    <property type="entry name" value="rve_3"/>
    <property type="match status" value="1"/>
</dbReference>
<dbReference type="GO" id="GO:0015074">
    <property type="term" value="P:DNA integration"/>
    <property type="evidence" value="ECO:0007669"/>
    <property type="project" value="InterPro"/>
</dbReference>
<dbReference type="SUPFAM" id="SSF53098">
    <property type="entry name" value="Ribonuclease H-like"/>
    <property type="match status" value="1"/>
</dbReference>
<dbReference type="GO" id="GO:0003676">
    <property type="term" value="F:nucleic acid binding"/>
    <property type="evidence" value="ECO:0007669"/>
    <property type="project" value="InterPro"/>
</dbReference>
<gene>
    <name evidence="2" type="ORF">ABOZ73_03265</name>
</gene>
<protein>
    <submittedName>
        <fullName evidence="2">IS481 family transposase</fullName>
    </submittedName>
</protein>
<dbReference type="InterPro" id="IPR012337">
    <property type="entry name" value="RNaseH-like_sf"/>
</dbReference>
<proteinExistence type="predicted"/>
<dbReference type="PANTHER" id="PTHR47515:SF2">
    <property type="entry name" value="INTEGRASE CORE DOMAIN PROTEIN"/>
    <property type="match status" value="1"/>
</dbReference>
<dbReference type="PROSITE" id="PS50994">
    <property type="entry name" value="INTEGRASE"/>
    <property type="match status" value="1"/>
</dbReference>
<dbReference type="NCBIfam" id="NF033577">
    <property type="entry name" value="transpos_IS481"/>
    <property type="match status" value="1"/>
</dbReference>
<dbReference type="InterPro" id="IPR047656">
    <property type="entry name" value="IS481-like_transpos"/>
</dbReference>
<dbReference type="RefSeq" id="WP_369062476.1">
    <property type="nucleotide sequence ID" value="NZ_CP158375.1"/>
</dbReference>
<evidence type="ECO:0000259" key="1">
    <source>
        <dbReference type="PROSITE" id="PS50994"/>
    </source>
</evidence>
<dbReference type="AlphaFoldDB" id="A0AB39KZJ7"/>
<dbReference type="PANTHER" id="PTHR47515">
    <property type="entry name" value="LOW CALCIUM RESPONSE LOCUS PROTEIN T"/>
    <property type="match status" value="1"/>
</dbReference>
<dbReference type="EMBL" id="CP158375">
    <property type="protein sequence ID" value="XDO98601.1"/>
    <property type="molecule type" value="Genomic_DNA"/>
</dbReference>